<dbReference type="Pfam" id="PF09335">
    <property type="entry name" value="VTT_dom"/>
    <property type="match status" value="1"/>
</dbReference>
<dbReference type="InterPro" id="IPR015414">
    <property type="entry name" value="TMEM64"/>
</dbReference>
<comment type="similarity">
    <text evidence="6">Belongs to the TVP38/TMEM64 family.</text>
</comment>
<dbReference type="AlphaFoldDB" id="A0A1H7QN09"/>
<keyword evidence="5 6" id="KW-0472">Membrane</keyword>
<dbReference type="Proteomes" id="UP000199297">
    <property type="component" value="Unassembled WGS sequence"/>
</dbReference>
<gene>
    <name evidence="8" type="ORF">SAMN05216262_11241</name>
</gene>
<dbReference type="GO" id="GO:0005886">
    <property type="term" value="C:plasma membrane"/>
    <property type="evidence" value="ECO:0007669"/>
    <property type="project" value="UniProtKB-SubCell"/>
</dbReference>
<feature type="transmembrane region" description="Helical" evidence="6">
    <location>
        <begin position="6"/>
        <end position="29"/>
    </location>
</feature>
<dbReference type="InterPro" id="IPR032816">
    <property type="entry name" value="VTT_dom"/>
</dbReference>
<evidence type="ECO:0000256" key="3">
    <source>
        <dbReference type="ARBA" id="ARBA00022692"/>
    </source>
</evidence>
<dbReference type="RefSeq" id="WP_085285464.1">
    <property type="nucleotide sequence ID" value="NZ_FOBI01000012.1"/>
</dbReference>
<keyword evidence="2 6" id="KW-1003">Cell membrane</keyword>
<dbReference type="EMBL" id="FOBI01000012">
    <property type="protein sequence ID" value="SEL49313.1"/>
    <property type="molecule type" value="Genomic_DNA"/>
</dbReference>
<keyword evidence="3 6" id="KW-0812">Transmembrane</keyword>
<proteinExistence type="inferred from homology"/>
<feature type="domain" description="VTT" evidence="7">
    <location>
        <begin position="66"/>
        <end position="182"/>
    </location>
</feature>
<evidence type="ECO:0000313" key="9">
    <source>
        <dbReference type="Proteomes" id="UP000199297"/>
    </source>
</evidence>
<feature type="transmembrane region" description="Helical" evidence="6">
    <location>
        <begin position="192"/>
        <end position="210"/>
    </location>
</feature>
<feature type="transmembrane region" description="Helical" evidence="6">
    <location>
        <begin position="49"/>
        <end position="66"/>
    </location>
</feature>
<comment type="subcellular location">
    <subcellularLocation>
        <location evidence="1 6">Cell membrane</location>
        <topology evidence="1 6">Multi-pass membrane protein</topology>
    </subcellularLocation>
</comment>
<keyword evidence="4 6" id="KW-1133">Transmembrane helix</keyword>
<evidence type="ECO:0000256" key="4">
    <source>
        <dbReference type="ARBA" id="ARBA00022989"/>
    </source>
</evidence>
<evidence type="ECO:0000313" key="8">
    <source>
        <dbReference type="EMBL" id="SEL49313.1"/>
    </source>
</evidence>
<feature type="transmembrane region" description="Helical" evidence="6">
    <location>
        <begin position="78"/>
        <end position="103"/>
    </location>
</feature>
<feature type="transmembrane region" description="Helical" evidence="6">
    <location>
        <begin position="161"/>
        <end position="180"/>
    </location>
</feature>
<name>A0A1H7QN09_9GAMM</name>
<accession>A0A1H7QN09</accession>
<dbReference type="STRING" id="641665.GCA_002104455_01081"/>
<evidence type="ECO:0000259" key="7">
    <source>
        <dbReference type="Pfam" id="PF09335"/>
    </source>
</evidence>
<dbReference type="OrthoDB" id="7348996at2"/>
<dbReference type="PANTHER" id="PTHR12677">
    <property type="entry name" value="GOLGI APPARATUS MEMBRANE PROTEIN TVP38-RELATED"/>
    <property type="match status" value="1"/>
</dbReference>
<evidence type="ECO:0000256" key="6">
    <source>
        <dbReference type="RuleBase" id="RU366058"/>
    </source>
</evidence>
<sequence length="223" mass="24192">MSKTPLLAIATVCTLVSLLLAMALLPIVLGNYGDDINRYLNTLLADHKYAALLFTVIVALAMALGLPRQIAAVSAGYLFGASFGTLLATLAASIGCALTFILARHFFAKRVQKKYPLPVAKVRYFFSRDTFLKALIIRLVPAGSNFLTNLLAGTANTPLRAYLLGSTVGFIPQMTIFSLMGAGLRVDGQQQLVLSLILLLIALALSGYLYKKSTMRYLPFRKK</sequence>
<reference evidence="9" key="1">
    <citation type="submission" date="2016-10" db="EMBL/GenBank/DDBJ databases">
        <authorList>
            <person name="Varghese N."/>
            <person name="Submissions S."/>
        </authorList>
    </citation>
    <scope>NUCLEOTIDE SEQUENCE [LARGE SCALE GENOMIC DNA]</scope>
    <source>
        <strain evidence="9">CGMCC 1.9127</strain>
    </source>
</reference>
<protein>
    <recommendedName>
        <fullName evidence="6">TVP38/TMEM64 family membrane protein</fullName>
    </recommendedName>
</protein>
<dbReference type="PANTHER" id="PTHR12677:SF59">
    <property type="entry name" value="GOLGI APPARATUS MEMBRANE PROTEIN TVP38-RELATED"/>
    <property type="match status" value="1"/>
</dbReference>
<organism evidence="8 9">
    <name type="scientific">Colwellia chukchiensis</name>
    <dbReference type="NCBI Taxonomy" id="641665"/>
    <lineage>
        <taxon>Bacteria</taxon>
        <taxon>Pseudomonadati</taxon>
        <taxon>Pseudomonadota</taxon>
        <taxon>Gammaproteobacteria</taxon>
        <taxon>Alteromonadales</taxon>
        <taxon>Colwelliaceae</taxon>
        <taxon>Colwellia</taxon>
    </lineage>
</organism>
<evidence type="ECO:0000256" key="2">
    <source>
        <dbReference type="ARBA" id="ARBA00022475"/>
    </source>
</evidence>
<evidence type="ECO:0000256" key="5">
    <source>
        <dbReference type="ARBA" id="ARBA00023136"/>
    </source>
</evidence>
<keyword evidence="9" id="KW-1185">Reference proteome</keyword>
<evidence type="ECO:0000256" key="1">
    <source>
        <dbReference type="ARBA" id="ARBA00004651"/>
    </source>
</evidence>